<proteinExistence type="predicted"/>
<keyword evidence="5 6" id="KW-0472">Membrane</keyword>
<gene>
    <name evidence="8" type="ORF">NDK47_11735</name>
</gene>
<feature type="domain" description="DUF2179" evidence="7">
    <location>
        <begin position="220"/>
        <end position="274"/>
    </location>
</feature>
<dbReference type="InterPro" id="IPR051461">
    <property type="entry name" value="UPF0750_membrane"/>
</dbReference>
<dbReference type="Gene3D" id="3.30.70.120">
    <property type="match status" value="1"/>
</dbReference>
<evidence type="ECO:0000256" key="1">
    <source>
        <dbReference type="ARBA" id="ARBA00004651"/>
    </source>
</evidence>
<accession>A0ABY4WPV7</accession>
<feature type="transmembrane region" description="Helical" evidence="6">
    <location>
        <begin position="108"/>
        <end position="128"/>
    </location>
</feature>
<dbReference type="PANTHER" id="PTHR33545">
    <property type="entry name" value="UPF0750 MEMBRANE PROTEIN YITT-RELATED"/>
    <property type="match status" value="1"/>
</dbReference>
<reference evidence="8" key="1">
    <citation type="submission" date="2022-06" db="EMBL/GenBank/DDBJ databases">
        <title>Genome sequencing of Brevibacillus sp. BB3-R1.</title>
        <authorList>
            <person name="Heo J."/>
            <person name="Lee D."/>
            <person name="Won M."/>
            <person name="Han B.-H."/>
            <person name="Hong S.-B."/>
            <person name="Kwon S.-W."/>
        </authorList>
    </citation>
    <scope>NUCLEOTIDE SEQUENCE</scope>
    <source>
        <strain evidence="8">BB3-R1</strain>
    </source>
</reference>
<evidence type="ECO:0000259" key="7">
    <source>
        <dbReference type="Pfam" id="PF10035"/>
    </source>
</evidence>
<keyword evidence="2" id="KW-1003">Cell membrane</keyword>
<organism evidence="8 9">
    <name type="scientific">Brevibacillus ruminantium</name>
    <dbReference type="NCBI Taxonomy" id="2950604"/>
    <lineage>
        <taxon>Bacteria</taxon>
        <taxon>Bacillati</taxon>
        <taxon>Bacillota</taxon>
        <taxon>Bacilli</taxon>
        <taxon>Bacillales</taxon>
        <taxon>Paenibacillaceae</taxon>
        <taxon>Brevibacillus</taxon>
    </lineage>
</organism>
<evidence type="ECO:0000256" key="2">
    <source>
        <dbReference type="ARBA" id="ARBA00022475"/>
    </source>
</evidence>
<evidence type="ECO:0000313" key="9">
    <source>
        <dbReference type="Proteomes" id="UP001056500"/>
    </source>
</evidence>
<dbReference type="EMBL" id="CP098755">
    <property type="protein sequence ID" value="USG67900.1"/>
    <property type="molecule type" value="Genomic_DNA"/>
</dbReference>
<feature type="transmembrane region" description="Helical" evidence="6">
    <location>
        <begin position="79"/>
        <end position="96"/>
    </location>
</feature>
<sequence length="282" mass="31257">MALPDNNKFFDIAALVIGSFLFALGINLFVIPQHFGEGGVTGVTIILYYLFQWEPWLTSLLINSFLIIVGYRFLGKLTTIYTVIVVALLSVFLHLTKTWSISSHEPTINAIFGGVIIGLGIGLIVRVGGTSAGTGILAKIANKYLSWNVSYALLFFDLIVVFASLFIIGFEKMMLTILMLFVATKVMDFVVEGLNPKKAITIVSLKQNEIAERISIELNRGVTVLTGYGYYTKEPKEILYTVITKQEVPALKKIIRKTDKDAFVTIHDARDVFGEGFVDISK</sequence>
<evidence type="ECO:0000256" key="5">
    <source>
        <dbReference type="ARBA" id="ARBA00023136"/>
    </source>
</evidence>
<feature type="transmembrane region" description="Helical" evidence="6">
    <location>
        <begin position="12"/>
        <end position="35"/>
    </location>
</feature>
<evidence type="ECO:0000256" key="3">
    <source>
        <dbReference type="ARBA" id="ARBA00022692"/>
    </source>
</evidence>
<keyword evidence="3 6" id="KW-0812">Transmembrane</keyword>
<dbReference type="InterPro" id="IPR003740">
    <property type="entry name" value="YitT"/>
</dbReference>
<dbReference type="CDD" id="cd16380">
    <property type="entry name" value="YitT_C"/>
    <property type="match status" value="1"/>
</dbReference>
<keyword evidence="9" id="KW-1185">Reference proteome</keyword>
<comment type="subcellular location">
    <subcellularLocation>
        <location evidence="1">Cell membrane</location>
        <topology evidence="1">Multi-pass membrane protein</topology>
    </subcellularLocation>
</comment>
<evidence type="ECO:0000256" key="6">
    <source>
        <dbReference type="SAM" id="Phobius"/>
    </source>
</evidence>
<dbReference type="Proteomes" id="UP001056500">
    <property type="component" value="Chromosome"/>
</dbReference>
<keyword evidence="4 6" id="KW-1133">Transmembrane helix</keyword>
<feature type="transmembrane region" description="Helical" evidence="6">
    <location>
        <begin position="55"/>
        <end position="74"/>
    </location>
</feature>
<evidence type="ECO:0000313" key="8">
    <source>
        <dbReference type="EMBL" id="USG67900.1"/>
    </source>
</evidence>
<dbReference type="InterPro" id="IPR019264">
    <property type="entry name" value="DUF2179"/>
</dbReference>
<feature type="transmembrane region" description="Helical" evidence="6">
    <location>
        <begin position="149"/>
        <end position="168"/>
    </location>
</feature>
<dbReference type="PANTHER" id="PTHR33545:SF4">
    <property type="entry name" value="UPF0750 MEMBRANE PROTEIN YXKD"/>
    <property type="match status" value="1"/>
</dbReference>
<dbReference type="PIRSF" id="PIRSF006483">
    <property type="entry name" value="Membrane_protein_YitT"/>
    <property type="match status" value="1"/>
</dbReference>
<name>A0ABY4WPV7_9BACL</name>
<protein>
    <submittedName>
        <fullName evidence="8">YitT family protein</fullName>
    </submittedName>
</protein>
<dbReference type="Pfam" id="PF10035">
    <property type="entry name" value="DUF2179"/>
    <property type="match status" value="1"/>
</dbReference>
<evidence type="ECO:0000256" key="4">
    <source>
        <dbReference type="ARBA" id="ARBA00022989"/>
    </source>
</evidence>
<dbReference type="RefSeq" id="WP_251874993.1">
    <property type="nucleotide sequence ID" value="NZ_CP098755.1"/>
</dbReference>
<dbReference type="InterPro" id="IPR015867">
    <property type="entry name" value="N-reg_PII/ATP_PRibTrfase_C"/>
</dbReference>
<dbReference type="Pfam" id="PF02588">
    <property type="entry name" value="YitT_membrane"/>
    <property type="match status" value="1"/>
</dbReference>